<name>A0A8X6SCT4_TRICX</name>
<evidence type="ECO:0000313" key="4">
    <source>
        <dbReference type="Proteomes" id="UP000887159"/>
    </source>
</evidence>
<accession>A0A8X6SCT4</accession>
<dbReference type="Gene3D" id="3.30.420.10">
    <property type="entry name" value="Ribonuclease H-like superfamily/Ribonuclease H"/>
    <property type="match status" value="2"/>
</dbReference>
<evidence type="ECO:0000259" key="2">
    <source>
        <dbReference type="Pfam" id="PF16087"/>
    </source>
</evidence>
<dbReference type="InterPro" id="IPR038717">
    <property type="entry name" value="Tc1-like_DDE_dom"/>
</dbReference>
<dbReference type="AlphaFoldDB" id="A0A8X6SCT4"/>
<evidence type="ECO:0000313" key="3">
    <source>
        <dbReference type="EMBL" id="GFY10796.1"/>
    </source>
</evidence>
<proteinExistence type="predicted"/>
<dbReference type="Pfam" id="PF16087">
    <property type="entry name" value="DUF4817"/>
    <property type="match status" value="1"/>
</dbReference>
<dbReference type="InterPro" id="IPR036397">
    <property type="entry name" value="RNaseH_sf"/>
</dbReference>
<dbReference type="PANTHER" id="PTHR47326:SF1">
    <property type="entry name" value="HTH PSQ-TYPE DOMAIN-CONTAINING PROTEIN"/>
    <property type="match status" value="1"/>
</dbReference>
<dbReference type="EMBL" id="BMAU01021301">
    <property type="protein sequence ID" value="GFY10796.1"/>
    <property type="molecule type" value="Genomic_DNA"/>
</dbReference>
<feature type="domain" description="Tc1-like transposase DDE" evidence="1">
    <location>
        <begin position="10"/>
        <end position="58"/>
    </location>
</feature>
<dbReference type="PANTHER" id="PTHR47326">
    <property type="entry name" value="TRANSPOSABLE ELEMENT TC3 TRANSPOSASE-LIKE PROTEIN"/>
    <property type="match status" value="1"/>
</dbReference>
<protein>
    <submittedName>
        <fullName evidence="3">DUF4817 domain-containing protein</fullName>
    </submittedName>
</protein>
<keyword evidence="4" id="KW-1185">Reference proteome</keyword>
<sequence length="382" mass="43864">MGLQFLFMDDNAPCHRTVAAEQLLASEDIERMDWPARSPDLNPIEHVWEFLGRRLAARTLPPVTIRELRLALQNEWAAMPQQLIDTLILSMGRRCETSGEIISPTKDRMFLSGHPSQGCFGLQSHCTSCYFFNKASFYSSDLSFRRQVSRMDTNAELADMHLAYGAANCSGPAAQRLYAERYPMRRIPSHNFFARLHQRLAETGSFERADMVRVRTARTPAVEQNVLQHVERNPRTSTRSVANSVGVSHCSVWRILREQDMHPFHVQRVQTQQPEDYAPRVAFAQWYLGKCATNPLFLMKCCFPMRHPSQGEGIFNTHNDHIWAVENPHAIRRRAAQIRFSVNVWAGIMGDHLIGPYLFPCRLTGLNYLLFLQQVLPQLLRD</sequence>
<gene>
    <name evidence="3" type="ORF">TNCV_1123191</name>
</gene>
<comment type="caution">
    <text evidence="3">The sequence shown here is derived from an EMBL/GenBank/DDBJ whole genome shotgun (WGS) entry which is preliminary data.</text>
</comment>
<dbReference type="Pfam" id="PF13358">
    <property type="entry name" value="DDE_3"/>
    <property type="match status" value="1"/>
</dbReference>
<feature type="domain" description="DUF4817" evidence="2">
    <location>
        <begin position="156"/>
        <end position="206"/>
    </location>
</feature>
<dbReference type="GO" id="GO:0003676">
    <property type="term" value="F:nucleic acid binding"/>
    <property type="evidence" value="ECO:0007669"/>
    <property type="project" value="InterPro"/>
</dbReference>
<reference evidence="3" key="1">
    <citation type="submission" date="2020-08" db="EMBL/GenBank/DDBJ databases">
        <title>Multicomponent nature underlies the extraordinary mechanical properties of spider dragline silk.</title>
        <authorList>
            <person name="Kono N."/>
            <person name="Nakamura H."/>
            <person name="Mori M."/>
            <person name="Yoshida Y."/>
            <person name="Ohtoshi R."/>
            <person name="Malay A.D."/>
            <person name="Moran D.A.P."/>
            <person name="Tomita M."/>
            <person name="Numata K."/>
            <person name="Arakawa K."/>
        </authorList>
    </citation>
    <scope>NUCLEOTIDE SEQUENCE</scope>
</reference>
<dbReference type="Proteomes" id="UP000887159">
    <property type="component" value="Unassembled WGS sequence"/>
</dbReference>
<evidence type="ECO:0000259" key="1">
    <source>
        <dbReference type="Pfam" id="PF13358"/>
    </source>
</evidence>
<dbReference type="InterPro" id="IPR032135">
    <property type="entry name" value="DUF4817"/>
</dbReference>
<organism evidence="3 4">
    <name type="scientific">Trichonephila clavipes</name>
    <name type="common">Golden silk orbweaver</name>
    <name type="synonym">Nephila clavipes</name>
    <dbReference type="NCBI Taxonomy" id="2585209"/>
    <lineage>
        <taxon>Eukaryota</taxon>
        <taxon>Metazoa</taxon>
        <taxon>Ecdysozoa</taxon>
        <taxon>Arthropoda</taxon>
        <taxon>Chelicerata</taxon>
        <taxon>Arachnida</taxon>
        <taxon>Araneae</taxon>
        <taxon>Araneomorphae</taxon>
        <taxon>Entelegynae</taxon>
        <taxon>Araneoidea</taxon>
        <taxon>Nephilidae</taxon>
        <taxon>Trichonephila</taxon>
    </lineage>
</organism>